<dbReference type="PROSITE" id="PS01247">
    <property type="entry name" value="IUNH"/>
    <property type="match status" value="1"/>
</dbReference>
<comment type="caution">
    <text evidence="4">The sequence shown here is derived from an EMBL/GenBank/DDBJ whole genome shotgun (WGS) entry which is preliminary data.</text>
</comment>
<dbReference type="GO" id="GO:0045437">
    <property type="term" value="F:uridine nucleosidase activity"/>
    <property type="evidence" value="ECO:0007669"/>
    <property type="project" value="UniProtKB-ARBA"/>
</dbReference>
<keyword evidence="2" id="KW-0326">Glycosidase</keyword>
<protein>
    <submittedName>
        <fullName evidence="4">Cysteine hydrolase</fullName>
    </submittedName>
</protein>
<dbReference type="GO" id="GO:0008477">
    <property type="term" value="F:purine nucleosidase activity"/>
    <property type="evidence" value="ECO:0007669"/>
    <property type="project" value="TreeGrafter"/>
</dbReference>
<name>A0A1S1HSZ1_PROST</name>
<dbReference type="EMBL" id="LVIE01000179">
    <property type="protein sequence ID" value="OHT23470.1"/>
    <property type="molecule type" value="Genomic_DNA"/>
</dbReference>
<dbReference type="InterPro" id="IPR015910">
    <property type="entry name" value="I/U_nuclsd_hydro_CS"/>
</dbReference>
<sequence length="302" mass="32423">MHKIIIDSDPGVDDAVAIFLALASPEIELVGITTVAGNVGLDRVHNNAKRLLALVKRPDIPLVKGCSHPIMTKCSNHTDVHGEDGLAGIPLPESNYPEHSGHAVDFIIDTVMSNPGEITLCPIAPLTNIAIAMIKEPRLADNIKDIVLMGGAAFTQGNVTPAAEFNFYVDPHAAHIVFENARHVTMLGLDVTTKADIRSGLCNSLEKQGHIAQITAAMSCKYAEFDPFLHDPCVIAYLIQPEIFSSVEGNIYIECGSKTLFGHSLVTNSTKNKVTKPKCTIVTDVDSSKLMPLIAERIGTLG</sequence>
<organism evidence="4 5">
    <name type="scientific">Providencia stuartii</name>
    <dbReference type="NCBI Taxonomy" id="588"/>
    <lineage>
        <taxon>Bacteria</taxon>
        <taxon>Pseudomonadati</taxon>
        <taxon>Pseudomonadota</taxon>
        <taxon>Gammaproteobacteria</taxon>
        <taxon>Enterobacterales</taxon>
        <taxon>Morganellaceae</taxon>
        <taxon>Providencia</taxon>
    </lineage>
</organism>
<dbReference type="PANTHER" id="PTHR12304">
    <property type="entry name" value="INOSINE-URIDINE PREFERRING NUCLEOSIDE HYDROLASE"/>
    <property type="match status" value="1"/>
</dbReference>
<evidence type="ECO:0000256" key="2">
    <source>
        <dbReference type="ARBA" id="ARBA00023295"/>
    </source>
</evidence>
<dbReference type="Proteomes" id="UP000179588">
    <property type="component" value="Unassembled WGS sequence"/>
</dbReference>
<reference evidence="4 5" key="1">
    <citation type="submission" date="2016-03" db="EMBL/GenBank/DDBJ databases">
        <title>Genome sequence of Providencia stuartii strain, isolated from the salivary glands of larval Lucilia sericata.</title>
        <authorList>
            <person name="Yuan Y."/>
            <person name="Zhang Y."/>
            <person name="Fu S."/>
            <person name="Crippen T.L."/>
            <person name="Visi D."/>
            <person name="Benbow M.E."/>
            <person name="Allen M."/>
            <person name="Tomberlin J.K."/>
            <person name="Sze S.-H."/>
            <person name="Tarone A.M."/>
        </authorList>
    </citation>
    <scope>NUCLEOTIDE SEQUENCE [LARGE SCALE GENOMIC DNA]</scope>
    <source>
        <strain evidence="4 5">Crippen</strain>
    </source>
</reference>
<dbReference type="GO" id="GO:0006152">
    <property type="term" value="P:purine nucleoside catabolic process"/>
    <property type="evidence" value="ECO:0007669"/>
    <property type="project" value="TreeGrafter"/>
</dbReference>
<feature type="domain" description="Inosine/uridine-preferring nucleoside hydrolase" evidence="3">
    <location>
        <begin position="4"/>
        <end position="290"/>
    </location>
</feature>
<dbReference type="InterPro" id="IPR036452">
    <property type="entry name" value="Ribo_hydro-like"/>
</dbReference>
<evidence type="ECO:0000313" key="4">
    <source>
        <dbReference type="EMBL" id="OHT23470.1"/>
    </source>
</evidence>
<dbReference type="AlphaFoldDB" id="A0A1S1HSZ1"/>
<proteinExistence type="predicted"/>
<dbReference type="InterPro" id="IPR023186">
    <property type="entry name" value="IUNH"/>
</dbReference>
<dbReference type="SUPFAM" id="SSF53590">
    <property type="entry name" value="Nucleoside hydrolase"/>
    <property type="match status" value="1"/>
</dbReference>
<dbReference type="InterPro" id="IPR001910">
    <property type="entry name" value="Inosine/uridine_hydrolase_dom"/>
</dbReference>
<keyword evidence="1 4" id="KW-0378">Hydrolase</keyword>
<dbReference type="PANTHER" id="PTHR12304:SF4">
    <property type="entry name" value="URIDINE NUCLEOSIDASE"/>
    <property type="match status" value="1"/>
</dbReference>
<keyword evidence="5" id="KW-1185">Reference proteome</keyword>
<dbReference type="GO" id="GO:0005829">
    <property type="term" value="C:cytosol"/>
    <property type="evidence" value="ECO:0007669"/>
    <property type="project" value="TreeGrafter"/>
</dbReference>
<evidence type="ECO:0000313" key="5">
    <source>
        <dbReference type="Proteomes" id="UP000179588"/>
    </source>
</evidence>
<dbReference type="Gene3D" id="3.90.245.10">
    <property type="entry name" value="Ribonucleoside hydrolase-like"/>
    <property type="match status" value="1"/>
</dbReference>
<gene>
    <name evidence="4" type="ORF">A3Q29_05910</name>
</gene>
<dbReference type="Pfam" id="PF01156">
    <property type="entry name" value="IU_nuc_hydro"/>
    <property type="match status" value="1"/>
</dbReference>
<accession>A0A1S1HSZ1</accession>
<evidence type="ECO:0000256" key="1">
    <source>
        <dbReference type="ARBA" id="ARBA00022801"/>
    </source>
</evidence>
<evidence type="ECO:0000259" key="3">
    <source>
        <dbReference type="Pfam" id="PF01156"/>
    </source>
</evidence>